<reference evidence="1 2" key="1">
    <citation type="submission" date="2019-01" db="EMBL/GenBank/DDBJ databases">
        <title>Complete genome sequence of Cohnella hallensis HS21 isolated from Korean fir (Abies koreana) rhizospheric soil.</title>
        <authorList>
            <person name="Jiang L."/>
            <person name="Kang S.W."/>
            <person name="Kim S."/>
            <person name="Jung J."/>
            <person name="Kim C.Y."/>
            <person name="Kim D.H."/>
            <person name="Kim S.W."/>
            <person name="Lee J."/>
        </authorList>
    </citation>
    <scope>NUCLEOTIDE SEQUENCE [LARGE SCALE GENOMIC DNA]</scope>
    <source>
        <strain evidence="1 2">HS21</strain>
    </source>
</reference>
<dbReference type="Proteomes" id="UP000289856">
    <property type="component" value="Chromosome"/>
</dbReference>
<dbReference type="EMBL" id="AP019400">
    <property type="protein sequence ID" value="BBI30646.1"/>
    <property type="molecule type" value="Genomic_DNA"/>
</dbReference>
<dbReference type="KEGG" id="cohn:KCTCHS21_00450"/>
<name>A0A3T1CXT2_9BACL</name>
<accession>A0A3T1CXT2</accession>
<organism evidence="1 2">
    <name type="scientific">Cohnella abietis</name>
    <dbReference type="NCBI Taxonomy" id="2507935"/>
    <lineage>
        <taxon>Bacteria</taxon>
        <taxon>Bacillati</taxon>
        <taxon>Bacillota</taxon>
        <taxon>Bacilli</taxon>
        <taxon>Bacillales</taxon>
        <taxon>Paenibacillaceae</taxon>
        <taxon>Cohnella</taxon>
    </lineage>
</organism>
<evidence type="ECO:0000313" key="2">
    <source>
        <dbReference type="Proteomes" id="UP000289856"/>
    </source>
</evidence>
<protein>
    <submittedName>
        <fullName evidence="1">Uncharacterized protein</fullName>
    </submittedName>
</protein>
<evidence type="ECO:0000313" key="1">
    <source>
        <dbReference type="EMBL" id="BBI30646.1"/>
    </source>
</evidence>
<proteinExistence type="predicted"/>
<dbReference type="AlphaFoldDB" id="A0A3T1CXT2"/>
<gene>
    <name evidence="1" type="ORF">KCTCHS21_00450</name>
</gene>
<sequence>MSVLRKKKKLWSKGHNKVNTKRGPLEGSLFIFMRIRYDSDEVYDTQNAKRKGFINEENGDRACCRTGQAHEIEII</sequence>
<keyword evidence="2" id="KW-1185">Reference proteome</keyword>